<comment type="caution">
    <text evidence="13">The sequence shown here is derived from an EMBL/GenBank/DDBJ whole genome shotgun (WGS) entry which is preliminary data.</text>
</comment>
<dbReference type="EMBL" id="JAACJL010000030">
    <property type="protein sequence ID" value="KAF4617867.1"/>
    <property type="molecule type" value="Genomic_DNA"/>
</dbReference>
<keyword evidence="8" id="KW-0862">Zinc</keyword>
<evidence type="ECO:0000256" key="7">
    <source>
        <dbReference type="ARBA" id="ARBA00022786"/>
    </source>
</evidence>
<evidence type="ECO:0000313" key="13">
    <source>
        <dbReference type="EMBL" id="KAF4617867.1"/>
    </source>
</evidence>
<feature type="compositionally biased region" description="Acidic residues" evidence="11">
    <location>
        <begin position="59"/>
        <end position="81"/>
    </location>
</feature>
<dbReference type="GO" id="GO:0008270">
    <property type="term" value="F:zinc ion binding"/>
    <property type="evidence" value="ECO:0007669"/>
    <property type="project" value="UniProtKB-KW"/>
</dbReference>
<comment type="pathway">
    <text evidence="2">Protein modification; protein sumoylation.</text>
</comment>
<keyword evidence="9" id="KW-0539">Nucleus</keyword>
<dbReference type="UniPathway" id="UPA00886"/>
<organism evidence="13 14">
    <name type="scientific">Agrocybe pediades</name>
    <dbReference type="NCBI Taxonomy" id="84607"/>
    <lineage>
        <taxon>Eukaryota</taxon>
        <taxon>Fungi</taxon>
        <taxon>Dikarya</taxon>
        <taxon>Basidiomycota</taxon>
        <taxon>Agaricomycotina</taxon>
        <taxon>Agaricomycetes</taxon>
        <taxon>Agaricomycetidae</taxon>
        <taxon>Agaricales</taxon>
        <taxon>Agaricineae</taxon>
        <taxon>Strophariaceae</taxon>
        <taxon>Agrocybe</taxon>
    </lineage>
</organism>
<keyword evidence="6 10" id="KW-0863">Zinc-finger</keyword>
<evidence type="ECO:0000256" key="2">
    <source>
        <dbReference type="ARBA" id="ARBA00004718"/>
    </source>
</evidence>
<dbReference type="SUPFAM" id="SSF57850">
    <property type="entry name" value="RING/U-box"/>
    <property type="match status" value="1"/>
</dbReference>
<evidence type="ECO:0000313" key="14">
    <source>
        <dbReference type="Proteomes" id="UP000521872"/>
    </source>
</evidence>
<comment type="similarity">
    <text evidence="3">Belongs to the NSE2 family.</text>
</comment>
<evidence type="ECO:0000256" key="9">
    <source>
        <dbReference type="ARBA" id="ARBA00023242"/>
    </source>
</evidence>
<sequence length="347" mass="39280">MPVATSSRRKPLARRQNSEDIEDVHTQPKNEDGVSDEEQPRAEKRVKKEKKGKQRAPANEDDEDNADSDEDEDDEDEDPIDVDNFPDQPLRKEDANKLKGIAEDWKSMSVLVAGKWELFRDVAASMAESGEKDIESSKELQKVDRDMREFLDVCAEMKAHSATLEAMNQRVSAEEDVIDAVARYEEGLQERKDEYAGQTARKKYAKNKYYIEFHSGIWEVSNPKDPMPPLTNLIPRGTSSLSEGEESDDDDDLEIGGATQDYRCPLSLTLLEKPMTSRICGHSFSADAIKEHCRPPNQLHKCPASGCNKSFRLSDCVFDKALEKKVKNIRRRQQAAEENSDAEEIVD</sequence>
<dbReference type="GO" id="GO:0016925">
    <property type="term" value="P:protein sumoylation"/>
    <property type="evidence" value="ECO:0007669"/>
    <property type="project" value="UniProtKB-UniPathway"/>
</dbReference>
<evidence type="ECO:0000259" key="12">
    <source>
        <dbReference type="PROSITE" id="PS51044"/>
    </source>
</evidence>
<keyword evidence="4" id="KW-0808">Transferase</keyword>
<feature type="compositionally biased region" description="Basic residues" evidence="11">
    <location>
        <begin position="44"/>
        <end position="54"/>
    </location>
</feature>
<dbReference type="PANTHER" id="PTHR21330">
    <property type="entry name" value="E3 SUMO-PROTEIN LIGASE NSE2"/>
    <property type="match status" value="1"/>
</dbReference>
<dbReference type="GO" id="GO:0005634">
    <property type="term" value="C:nucleus"/>
    <property type="evidence" value="ECO:0007669"/>
    <property type="project" value="UniProtKB-SubCell"/>
</dbReference>
<dbReference type="PROSITE" id="PS51044">
    <property type="entry name" value="ZF_SP_RING"/>
    <property type="match status" value="1"/>
</dbReference>
<feature type="region of interest" description="Disordered" evidence="11">
    <location>
        <begin position="1"/>
        <end position="95"/>
    </location>
</feature>
<dbReference type="InterPro" id="IPR026846">
    <property type="entry name" value="Nse2(Mms21)"/>
</dbReference>
<dbReference type="GO" id="GO:0000724">
    <property type="term" value="P:double-strand break repair via homologous recombination"/>
    <property type="evidence" value="ECO:0007669"/>
    <property type="project" value="InterPro"/>
</dbReference>
<evidence type="ECO:0000256" key="10">
    <source>
        <dbReference type="PROSITE-ProRule" id="PRU00452"/>
    </source>
</evidence>
<dbReference type="Gene3D" id="3.30.40.10">
    <property type="entry name" value="Zinc/RING finger domain, C3HC4 (zinc finger)"/>
    <property type="match status" value="1"/>
</dbReference>
<name>A0A8H4QUZ1_9AGAR</name>
<feature type="compositionally biased region" description="Acidic residues" evidence="11">
    <location>
        <begin position="243"/>
        <end position="254"/>
    </location>
</feature>
<dbReference type="Pfam" id="PF11789">
    <property type="entry name" value="zf-Nse"/>
    <property type="match status" value="1"/>
</dbReference>
<dbReference type="GO" id="GO:0061665">
    <property type="term" value="F:SUMO ligase activity"/>
    <property type="evidence" value="ECO:0007669"/>
    <property type="project" value="TreeGrafter"/>
</dbReference>
<evidence type="ECO:0000256" key="1">
    <source>
        <dbReference type="ARBA" id="ARBA00004123"/>
    </source>
</evidence>
<evidence type="ECO:0000256" key="5">
    <source>
        <dbReference type="ARBA" id="ARBA00022723"/>
    </source>
</evidence>
<dbReference type="Proteomes" id="UP000521872">
    <property type="component" value="Unassembled WGS sequence"/>
</dbReference>
<dbReference type="GO" id="GO:0030915">
    <property type="term" value="C:Smc5-Smc6 complex"/>
    <property type="evidence" value="ECO:0007669"/>
    <property type="project" value="InterPro"/>
</dbReference>
<dbReference type="AlphaFoldDB" id="A0A8H4QUZ1"/>
<keyword evidence="5" id="KW-0479">Metal-binding</keyword>
<proteinExistence type="inferred from homology"/>
<gene>
    <name evidence="13" type="ORF">D9613_006065</name>
</gene>
<evidence type="ECO:0000256" key="6">
    <source>
        <dbReference type="ARBA" id="ARBA00022771"/>
    </source>
</evidence>
<reference evidence="13 14" key="1">
    <citation type="submission" date="2019-12" db="EMBL/GenBank/DDBJ databases">
        <authorList>
            <person name="Floudas D."/>
            <person name="Bentzer J."/>
            <person name="Ahren D."/>
            <person name="Johansson T."/>
            <person name="Persson P."/>
            <person name="Tunlid A."/>
        </authorList>
    </citation>
    <scope>NUCLEOTIDE SEQUENCE [LARGE SCALE GENOMIC DNA]</scope>
    <source>
        <strain evidence="13 14">CBS 102.39</strain>
    </source>
</reference>
<comment type="subcellular location">
    <subcellularLocation>
        <location evidence="1">Nucleus</location>
    </subcellularLocation>
</comment>
<dbReference type="PANTHER" id="PTHR21330:SF1">
    <property type="entry name" value="E3 SUMO-PROTEIN LIGASE NSE2"/>
    <property type="match status" value="1"/>
</dbReference>
<dbReference type="CDD" id="cd16651">
    <property type="entry name" value="SPL-RING_NSE2"/>
    <property type="match status" value="1"/>
</dbReference>
<accession>A0A8H4QUZ1</accession>
<evidence type="ECO:0000256" key="8">
    <source>
        <dbReference type="ARBA" id="ARBA00022833"/>
    </source>
</evidence>
<dbReference type="InterPro" id="IPR004181">
    <property type="entry name" value="Znf_MIZ"/>
</dbReference>
<evidence type="ECO:0000256" key="11">
    <source>
        <dbReference type="SAM" id="MobiDB-lite"/>
    </source>
</evidence>
<evidence type="ECO:0000256" key="4">
    <source>
        <dbReference type="ARBA" id="ARBA00022679"/>
    </source>
</evidence>
<keyword evidence="14" id="KW-1185">Reference proteome</keyword>
<feature type="domain" description="SP-RING-type" evidence="12">
    <location>
        <begin position="249"/>
        <end position="331"/>
    </location>
</feature>
<dbReference type="InterPro" id="IPR013083">
    <property type="entry name" value="Znf_RING/FYVE/PHD"/>
</dbReference>
<feature type="region of interest" description="Disordered" evidence="11">
    <location>
        <begin position="234"/>
        <end position="256"/>
    </location>
</feature>
<feature type="compositionally biased region" description="Basic and acidic residues" evidence="11">
    <location>
        <begin position="23"/>
        <end position="43"/>
    </location>
</feature>
<keyword evidence="7" id="KW-0833">Ubl conjugation pathway</keyword>
<evidence type="ECO:0000256" key="3">
    <source>
        <dbReference type="ARBA" id="ARBA00008212"/>
    </source>
</evidence>
<protein>
    <recommendedName>
        <fullName evidence="12">SP-RING-type domain-containing protein</fullName>
    </recommendedName>
</protein>